<evidence type="ECO:0000256" key="1">
    <source>
        <dbReference type="SAM" id="Phobius"/>
    </source>
</evidence>
<evidence type="ECO:0000313" key="2">
    <source>
        <dbReference type="EMBL" id="DAD74972.1"/>
    </source>
</evidence>
<dbReference type="EMBL" id="BK014769">
    <property type="protein sequence ID" value="DAD74972.1"/>
    <property type="molecule type" value="Genomic_DNA"/>
</dbReference>
<keyword evidence="1" id="KW-0472">Membrane</keyword>
<keyword evidence="1" id="KW-1133">Transmembrane helix</keyword>
<protein>
    <submittedName>
        <fullName evidence="2">Holin</fullName>
    </submittedName>
</protein>
<keyword evidence="1" id="KW-0812">Transmembrane</keyword>
<feature type="transmembrane region" description="Helical" evidence="1">
    <location>
        <begin position="12"/>
        <end position="31"/>
    </location>
</feature>
<proteinExistence type="predicted"/>
<reference evidence="2" key="1">
    <citation type="journal article" date="2021" name="Proc. Natl. Acad. Sci. U.S.A.">
        <title>A Catalog of Tens of Thousands of Viruses from Human Metagenomes Reveals Hidden Associations with Chronic Diseases.</title>
        <authorList>
            <person name="Tisza M.J."/>
            <person name="Buck C.B."/>
        </authorList>
    </citation>
    <scope>NUCLEOTIDE SEQUENCE</scope>
    <source>
        <strain evidence="2">CtA995</strain>
    </source>
</reference>
<name>A0A8S5LYB9_9CAUD</name>
<sequence>MKMCFTKNCLKRALRTFLQTALGYILANLALFLTGTDFANAEMWKSAVCGLLVSSVSAGLSAVMNLEKKEEQAECDDKCSKDEENK</sequence>
<organism evidence="2">
    <name type="scientific">Siphoviridae sp. ctA995</name>
    <dbReference type="NCBI Taxonomy" id="2826180"/>
    <lineage>
        <taxon>Viruses</taxon>
        <taxon>Duplodnaviria</taxon>
        <taxon>Heunggongvirae</taxon>
        <taxon>Uroviricota</taxon>
        <taxon>Caudoviricetes</taxon>
    </lineage>
</organism>
<accession>A0A8S5LYB9</accession>